<name>X1DTR1_9ZZZZ</name>
<dbReference type="EMBL" id="BART01042485">
    <property type="protein sequence ID" value="GAH23512.1"/>
    <property type="molecule type" value="Genomic_DNA"/>
</dbReference>
<evidence type="ECO:0000313" key="1">
    <source>
        <dbReference type="EMBL" id="GAH23512.1"/>
    </source>
</evidence>
<dbReference type="AlphaFoldDB" id="X1DTR1"/>
<protein>
    <submittedName>
        <fullName evidence="1">Uncharacterized protein</fullName>
    </submittedName>
</protein>
<accession>X1DTR1</accession>
<organism evidence="1">
    <name type="scientific">marine sediment metagenome</name>
    <dbReference type="NCBI Taxonomy" id="412755"/>
    <lineage>
        <taxon>unclassified sequences</taxon>
        <taxon>metagenomes</taxon>
        <taxon>ecological metagenomes</taxon>
    </lineage>
</organism>
<comment type="caution">
    <text evidence="1">The sequence shown here is derived from an EMBL/GenBank/DDBJ whole genome shotgun (WGS) entry which is preliminary data.</text>
</comment>
<feature type="non-terminal residue" evidence="1">
    <location>
        <position position="1"/>
    </location>
</feature>
<gene>
    <name evidence="1" type="ORF">S01H4_67480</name>
</gene>
<sequence length="31" mass="3702">YNIYSEFIENLELAPIRFIINLLCDEWGALE</sequence>
<reference evidence="1" key="1">
    <citation type="journal article" date="2014" name="Front. Microbiol.">
        <title>High frequency of phylogenetically diverse reductive dehalogenase-homologous genes in deep subseafloor sedimentary metagenomes.</title>
        <authorList>
            <person name="Kawai M."/>
            <person name="Futagami T."/>
            <person name="Toyoda A."/>
            <person name="Takaki Y."/>
            <person name="Nishi S."/>
            <person name="Hori S."/>
            <person name="Arai W."/>
            <person name="Tsubouchi T."/>
            <person name="Morono Y."/>
            <person name="Uchiyama I."/>
            <person name="Ito T."/>
            <person name="Fujiyama A."/>
            <person name="Inagaki F."/>
            <person name="Takami H."/>
        </authorList>
    </citation>
    <scope>NUCLEOTIDE SEQUENCE</scope>
    <source>
        <strain evidence="1">Expedition CK06-06</strain>
    </source>
</reference>
<feature type="non-terminal residue" evidence="1">
    <location>
        <position position="31"/>
    </location>
</feature>
<proteinExistence type="predicted"/>